<dbReference type="AlphaFoldDB" id="A0A318T7V1"/>
<proteinExistence type="predicted"/>
<dbReference type="Proteomes" id="UP000247454">
    <property type="component" value="Unassembled WGS sequence"/>
</dbReference>
<protein>
    <submittedName>
        <fullName evidence="1">Uncharacterized protein</fullName>
    </submittedName>
</protein>
<accession>A0A318T7V1</accession>
<dbReference type="OrthoDB" id="8101458at2"/>
<organism evidence="1 2">
    <name type="scientific">Phyllobacterium leguminum</name>
    <dbReference type="NCBI Taxonomy" id="314237"/>
    <lineage>
        <taxon>Bacteria</taxon>
        <taxon>Pseudomonadati</taxon>
        <taxon>Pseudomonadota</taxon>
        <taxon>Alphaproteobacteria</taxon>
        <taxon>Hyphomicrobiales</taxon>
        <taxon>Phyllobacteriaceae</taxon>
        <taxon>Phyllobacterium</taxon>
    </lineage>
</organism>
<evidence type="ECO:0000313" key="1">
    <source>
        <dbReference type="EMBL" id="PYE89568.1"/>
    </source>
</evidence>
<keyword evidence="2" id="KW-1185">Reference proteome</keyword>
<comment type="caution">
    <text evidence="1">The sequence shown here is derived from an EMBL/GenBank/DDBJ whole genome shotgun (WGS) entry which is preliminary data.</text>
</comment>
<gene>
    <name evidence="1" type="ORF">C7477_10376</name>
</gene>
<name>A0A318T7V1_9HYPH</name>
<reference evidence="1 2" key="1">
    <citation type="submission" date="2018-06" db="EMBL/GenBank/DDBJ databases">
        <title>Genomic Encyclopedia of Type Strains, Phase III (KMG-III): the genomes of soil and plant-associated and newly described type strains.</title>
        <authorList>
            <person name="Whitman W."/>
        </authorList>
    </citation>
    <scope>NUCLEOTIDE SEQUENCE [LARGE SCALE GENOMIC DNA]</scope>
    <source>
        <strain evidence="1 2">ORS 1419</strain>
    </source>
</reference>
<evidence type="ECO:0000313" key="2">
    <source>
        <dbReference type="Proteomes" id="UP000247454"/>
    </source>
</evidence>
<sequence>MAIRPDWTVGTITLTSGSTDFTTTGSSLDTASLQAGDAVITPTGHFLIIASITGQNAGTLFLPCPTEAAGTNLPLRIRYQPDGSRYQAAIRDLLVALANGNLDSIAKLTLEVGNYLRAAGPGVLEAVDGKNLDALRALAGTQDVVPYFTSPDTMALKSLSELGINDPHGNLTKLADLAKVDNLTVLAALTLGARQILQTDANSDLKTVALAPNRLLQTDANSDLTFSDIRTYARYDWIINGDFRINQRNGLKKPANGVYGYDRWKGHANGIEQPVEALPGGEYTLTWTGGGNGAFGGVTKASPIKATVGGGDTSVVVPETAANVSLVLGDATDRDPWASRSPALELLLCYRYCRPFRFKTPSDAGSSKTYFRGSVGSWIGMRAVPSFTGRVYDDADVTQSGVISVNSDGTIYVSTNNSYSNTLTCTNGLLDAEIY</sequence>
<dbReference type="EMBL" id="QJTF01000003">
    <property type="protein sequence ID" value="PYE89568.1"/>
    <property type="molecule type" value="Genomic_DNA"/>
</dbReference>
<dbReference type="RefSeq" id="WP_110748974.1">
    <property type="nucleotide sequence ID" value="NZ_QJTF01000003.1"/>
</dbReference>